<name>A0A1Z5YVI6_9PROT</name>
<sequence length="79" mass="8778">MACAGKRTCFHITFLLFKHAPAKAECGIHAALRDYTRSILPKNRSVPRWGTVLYSIANPLFTMEKHSTRAGSKEGLCSL</sequence>
<protein>
    <submittedName>
        <fullName evidence="1">Uncharacterized protein</fullName>
    </submittedName>
</protein>
<proteinExistence type="predicted"/>
<comment type="caution">
    <text evidence="1">The sequence shown here is derived from an EMBL/GenBank/DDBJ whole genome shotgun (WGS) entry which is preliminary data.</text>
</comment>
<gene>
    <name evidence="1" type="ORF">HK14_04620</name>
</gene>
<dbReference type="AlphaFoldDB" id="A0A1Z5YVI6"/>
<evidence type="ECO:0000313" key="1">
    <source>
        <dbReference type="EMBL" id="OUJ02778.1"/>
    </source>
</evidence>
<organism evidence="1 2">
    <name type="scientific">Acetobacter cibinongensis</name>
    <dbReference type="NCBI Taxonomy" id="146475"/>
    <lineage>
        <taxon>Bacteria</taxon>
        <taxon>Pseudomonadati</taxon>
        <taxon>Pseudomonadota</taxon>
        <taxon>Alphaproteobacteria</taxon>
        <taxon>Acetobacterales</taxon>
        <taxon>Acetobacteraceae</taxon>
        <taxon>Acetobacter</taxon>
    </lineage>
</organism>
<dbReference type="Proteomes" id="UP000196086">
    <property type="component" value="Unassembled WGS sequence"/>
</dbReference>
<evidence type="ECO:0000313" key="2">
    <source>
        <dbReference type="Proteomes" id="UP000196086"/>
    </source>
</evidence>
<dbReference type="EMBL" id="JOMQ01000023">
    <property type="protein sequence ID" value="OUJ02778.1"/>
    <property type="molecule type" value="Genomic_DNA"/>
</dbReference>
<accession>A0A1Z5YVI6</accession>
<reference evidence="1 2" key="1">
    <citation type="submission" date="2014-06" db="EMBL/GenBank/DDBJ databases">
        <authorList>
            <person name="Ju J."/>
            <person name="Zhang J."/>
        </authorList>
    </citation>
    <scope>NUCLEOTIDE SEQUENCE [LARGE SCALE GENOMIC DNA]</scope>
    <source>
        <strain evidence="1 2">DsW_47</strain>
    </source>
</reference>